<comment type="caution">
    <text evidence="1">The sequence shown here is derived from an EMBL/GenBank/DDBJ whole genome shotgun (WGS) entry which is preliminary data.</text>
</comment>
<dbReference type="EMBL" id="CABVMM010000008">
    <property type="protein sequence ID" value="VVV00888.1"/>
    <property type="molecule type" value="Genomic_DNA"/>
</dbReference>
<protein>
    <submittedName>
        <fullName evidence="1">Uncharacterized protein</fullName>
    </submittedName>
</protein>
<organism evidence="1 2">
    <name type="scientific">Mesonia oceanica</name>
    <dbReference type="NCBI Taxonomy" id="2687242"/>
    <lineage>
        <taxon>Bacteria</taxon>
        <taxon>Pseudomonadati</taxon>
        <taxon>Bacteroidota</taxon>
        <taxon>Flavobacteriia</taxon>
        <taxon>Flavobacteriales</taxon>
        <taxon>Flavobacteriaceae</taxon>
        <taxon>Mesonia</taxon>
    </lineage>
</organism>
<accession>A0AC61Y911</accession>
<reference evidence="1" key="1">
    <citation type="submission" date="2019-09" db="EMBL/GenBank/DDBJ databases">
        <authorList>
            <person name="Rodrigo-Torres L."/>
            <person name="Arahal R. D."/>
            <person name="Lucena T."/>
        </authorList>
    </citation>
    <scope>NUCLEOTIDE SEQUENCE</scope>
    <source>
        <strain evidence="1">ISS653</strain>
    </source>
</reference>
<keyword evidence="2" id="KW-1185">Reference proteome</keyword>
<proteinExistence type="predicted"/>
<evidence type="ECO:0000313" key="1">
    <source>
        <dbReference type="EMBL" id="VVV00888.1"/>
    </source>
</evidence>
<evidence type="ECO:0000313" key="2">
    <source>
        <dbReference type="Proteomes" id="UP000356253"/>
    </source>
</evidence>
<sequence>MKKAIVGIALIFTSIISIAFTQKDKVPTVVKDAFSKKFPTVKRVNWQKEEVNEWEAEFKLKKKEYSANFLDDGTWQETEYEVDENEIPEHIISSVKASFSGYKIEESEVSVTVHGINYEFEIEKGKSEMAITIDSNGKIIHKESEDDDERD</sequence>
<gene>
    <name evidence="1" type="ORF">FVB9532_02164</name>
</gene>
<name>A0AC61Y911_9FLAO</name>
<dbReference type="Proteomes" id="UP000356253">
    <property type="component" value="Unassembled WGS sequence"/>
</dbReference>